<dbReference type="AlphaFoldDB" id="A0A7Y6MFZ4"/>
<comment type="caution">
    <text evidence="2">The sequence shown here is derived from an EMBL/GenBank/DDBJ whole genome shotgun (WGS) entry which is preliminary data.</text>
</comment>
<gene>
    <name evidence="2" type="ORF">HT134_35365</name>
</gene>
<dbReference type="Gene3D" id="2.40.128.630">
    <property type="match status" value="1"/>
</dbReference>
<dbReference type="InterPro" id="IPR015943">
    <property type="entry name" value="WD40/YVTN_repeat-like_dom_sf"/>
</dbReference>
<organism evidence="2 3">
    <name type="scientific">Nonomuraea rhodomycinica</name>
    <dbReference type="NCBI Taxonomy" id="1712872"/>
    <lineage>
        <taxon>Bacteria</taxon>
        <taxon>Bacillati</taxon>
        <taxon>Actinomycetota</taxon>
        <taxon>Actinomycetes</taxon>
        <taxon>Streptosporangiales</taxon>
        <taxon>Streptosporangiaceae</taxon>
        <taxon>Nonomuraea</taxon>
    </lineage>
</organism>
<protein>
    <submittedName>
        <fullName evidence="2">PQQ-binding-like beta-propeller repeat protein</fullName>
    </submittedName>
</protein>
<sequence length="380" mass="41422">MWWFRVKVVALIGAALLTIGARPGETVSLMAAPPGGPRQPPGRETPAIDVLAEVSYGTDLFGDVAVERRGSGVAAVRLADGTDAWVYERIWADDFVDWVRVDGRHLAAVWRDGRVTLIDVPTGRMVWHADLPPGPAEKLSRSYDEEWPAMWEVSVAATGSLVVQHDRRVDVLDVRTGAIRWTRPFTSCRPVDGVQGMGGIVLLTHGCEGDTVNGVALDADDGTQLWTDADTMTFITRDLGHGRLVTIGDGGELVVRRAVDGTVLWRARPKGLPSNDATLLGVSDDLLTVDTPQEVVAYRTADGGVAWRRSFGGAPREPGRVLTNGRITYVRETDRTLVKLDGRTGEVIDRRRFAEEIEPLAMRDDLAMVDVGVKHHLVVA</sequence>
<dbReference type="EMBL" id="JABWGO010000011">
    <property type="protein sequence ID" value="NUW45364.1"/>
    <property type="molecule type" value="Genomic_DNA"/>
</dbReference>
<name>A0A7Y6MFZ4_9ACTN</name>
<accession>A0A7Y6MFZ4</accession>
<evidence type="ECO:0000259" key="1">
    <source>
        <dbReference type="Pfam" id="PF13360"/>
    </source>
</evidence>
<dbReference type="Proteomes" id="UP000546126">
    <property type="component" value="Unassembled WGS sequence"/>
</dbReference>
<dbReference type="Pfam" id="PF13360">
    <property type="entry name" value="PQQ_2"/>
    <property type="match status" value="1"/>
</dbReference>
<dbReference type="SUPFAM" id="SSF50998">
    <property type="entry name" value="Quinoprotein alcohol dehydrogenase-like"/>
    <property type="match status" value="1"/>
</dbReference>
<reference evidence="2 3" key="1">
    <citation type="submission" date="2020-06" db="EMBL/GenBank/DDBJ databases">
        <authorList>
            <person name="Chanama M."/>
        </authorList>
    </citation>
    <scope>NUCLEOTIDE SEQUENCE [LARGE SCALE GENOMIC DNA]</scope>
    <source>
        <strain evidence="2 3">TBRC6557</strain>
    </source>
</reference>
<evidence type="ECO:0000313" key="2">
    <source>
        <dbReference type="EMBL" id="NUW45364.1"/>
    </source>
</evidence>
<keyword evidence="3" id="KW-1185">Reference proteome</keyword>
<dbReference type="InterPro" id="IPR002372">
    <property type="entry name" value="PQQ_rpt_dom"/>
</dbReference>
<feature type="domain" description="Pyrrolo-quinoline quinone repeat" evidence="1">
    <location>
        <begin position="111"/>
        <end position="267"/>
    </location>
</feature>
<dbReference type="Gene3D" id="2.130.10.10">
    <property type="entry name" value="YVTN repeat-like/Quinoprotein amine dehydrogenase"/>
    <property type="match status" value="1"/>
</dbReference>
<dbReference type="InterPro" id="IPR011047">
    <property type="entry name" value="Quinoprotein_ADH-like_sf"/>
</dbReference>
<proteinExistence type="predicted"/>
<evidence type="ECO:0000313" key="3">
    <source>
        <dbReference type="Proteomes" id="UP000546126"/>
    </source>
</evidence>
<dbReference type="RefSeq" id="WP_175604821.1">
    <property type="nucleotide sequence ID" value="NZ_JABWGO010000011.1"/>
</dbReference>